<dbReference type="Proteomes" id="UP000054636">
    <property type="component" value="Unassembled WGS sequence"/>
</dbReference>
<gene>
    <name evidence="2" type="ORF">AM588_10003384</name>
</gene>
<feature type="compositionally biased region" description="Polar residues" evidence="1">
    <location>
        <begin position="338"/>
        <end position="362"/>
    </location>
</feature>
<accession>A0A0W8CTK2</accession>
<protein>
    <submittedName>
        <fullName evidence="2">Methyltransferase</fullName>
    </submittedName>
</protein>
<comment type="caution">
    <text evidence="2">The sequence shown here is derived from an EMBL/GenBank/DDBJ whole genome shotgun (WGS) entry which is preliminary data.</text>
</comment>
<feature type="compositionally biased region" description="Low complexity" evidence="1">
    <location>
        <begin position="73"/>
        <end position="89"/>
    </location>
</feature>
<dbReference type="AlphaFoldDB" id="A0A0W8CTK2"/>
<keyword evidence="2" id="KW-0489">Methyltransferase</keyword>
<sequence>MTPIETTSGSAPKDSFDGFDSSNDSPIQQGSTTSSDVGSSQEVSSASGSSPKDSFDGFDSSNDSPIQQGSAPGSDVGSSQEVSSASGSAPKDSFDGFDSSNDSPIQQTSSDVGTSQETTPDSPIQQGSAPTDASFISSYSGPTPDFPDYGQTTDAPVAQGSDVGASHEVSSASGSSPKDSFDGFDSSNDSPIQQTSSDVGASQETTPDSPIQQGSAPTDASFISSYSGPTPDFPDYGQTTDAPVAQGSDVGASHEVSSASGSSPKDSFDGFDSSNDSPIQQTSSDVGASQETTPDSPIQQGSAPTDSSFTSSYSGPTPNFPDYGQTTEAPVTPGSDVGASQETTPESPIQQDSTTASGSQGPATDAPVTQDPTTNSAVDASQSSTSTSASASNADDIKQGVVIPAGPSDDDASQKTDVAGESDINFQTTQAPTSTTAAPTAVSSSSSGSSSGNSTAQSTLTTTGENSKLCAKPRIQITDVDVGAAIEANEDEAALKLVAIAAIPGGGSRVAFQSGDSIIVRELDANDKLVASSPAVKVPLHDFADIHADKDGFVILGTRDAEGGGTLNCGNPSNLCGSAPSPAVPCYDMYMIRYDGTKETWATKLTSSSASLPPYSSGKTGPDVYMIWWYAHHGRIAFDGKNWAAYFGAAISTSEGGCINIHQGDRMKVVDASGKITADEDSFDWGCSHSAYERITYDNRTDSYATICKTDSNNRIMPPKDWDTTIYPVDLAAANLGDIVPDSDASSKKYWATVSNGNGDNAKVHLIHFAMNAAASEDITLGGTDANERAPHLASIGSGGMLAVWEGSSSGGDLTEGGDRTMYAQVLDASTGKAISDKVTVDKSVVGNRYQALKTYPDGSVAYLSKGKTGTSLQVVRFFGC</sequence>
<feature type="compositionally biased region" description="Polar residues" evidence="1">
    <location>
        <begin position="104"/>
        <end position="141"/>
    </location>
</feature>
<reference evidence="2 3" key="1">
    <citation type="submission" date="2015-11" db="EMBL/GenBank/DDBJ databases">
        <title>Genomes and virulence difference between two physiological races of Phytophthora nicotianae.</title>
        <authorList>
            <person name="Liu H."/>
            <person name="Ma X."/>
            <person name="Yu H."/>
            <person name="Fang D."/>
            <person name="Li Y."/>
            <person name="Wang X."/>
            <person name="Wang W."/>
            <person name="Dong Y."/>
            <person name="Xiao B."/>
        </authorList>
    </citation>
    <scope>NUCLEOTIDE SEQUENCE [LARGE SCALE GENOMIC DNA]</scope>
    <source>
        <strain evidence="3">race 1</strain>
    </source>
</reference>
<feature type="compositionally biased region" description="Polar residues" evidence="1">
    <location>
        <begin position="191"/>
        <end position="228"/>
    </location>
</feature>
<dbReference type="GO" id="GO:0008168">
    <property type="term" value="F:methyltransferase activity"/>
    <property type="evidence" value="ECO:0007669"/>
    <property type="project" value="UniProtKB-KW"/>
</dbReference>
<evidence type="ECO:0000313" key="3">
    <source>
        <dbReference type="Proteomes" id="UP000054636"/>
    </source>
</evidence>
<proteinExistence type="predicted"/>
<feature type="compositionally biased region" description="Polar residues" evidence="1">
    <location>
        <begin position="278"/>
        <end position="317"/>
    </location>
</feature>
<feature type="compositionally biased region" description="Low complexity" evidence="1">
    <location>
        <begin position="34"/>
        <end position="50"/>
    </location>
</feature>
<name>A0A0W8CTK2_PHYNI</name>
<keyword evidence="2" id="KW-0808">Transferase</keyword>
<dbReference type="GO" id="GO:0032259">
    <property type="term" value="P:methylation"/>
    <property type="evidence" value="ECO:0007669"/>
    <property type="project" value="UniProtKB-KW"/>
</dbReference>
<feature type="compositionally biased region" description="Low complexity" evidence="1">
    <location>
        <begin position="375"/>
        <end position="394"/>
    </location>
</feature>
<evidence type="ECO:0000256" key="1">
    <source>
        <dbReference type="SAM" id="MobiDB-lite"/>
    </source>
</evidence>
<feature type="compositionally biased region" description="Low complexity" evidence="1">
    <location>
        <begin position="163"/>
        <end position="176"/>
    </location>
</feature>
<feature type="compositionally biased region" description="Low complexity" evidence="1">
    <location>
        <begin position="250"/>
        <end position="263"/>
    </location>
</feature>
<feature type="compositionally biased region" description="Low complexity" evidence="1">
    <location>
        <begin position="428"/>
        <end position="459"/>
    </location>
</feature>
<feature type="compositionally biased region" description="Polar residues" evidence="1">
    <location>
        <begin position="1"/>
        <end position="10"/>
    </location>
</feature>
<evidence type="ECO:0000313" key="2">
    <source>
        <dbReference type="EMBL" id="KUF87486.1"/>
    </source>
</evidence>
<dbReference type="EMBL" id="LNFP01001154">
    <property type="protein sequence ID" value="KUF87486.1"/>
    <property type="molecule type" value="Genomic_DNA"/>
</dbReference>
<organism evidence="2 3">
    <name type="scientific">Phytophthora nicotianae</name>
    <name type="common">Potato buckeye rot agent</name>
    <name type="synonym">Phytophthora parasitica</name>
    <dbReference type="NCBI Taxonomy" id="4792"/>
    <lineage>
        <taxon>Eukaryota</taxon>
        <taxon>Sar</taxon>
        <taxon>Stramenopiles</taxon>
        <taxon>Oomycota</taxon>
        <taxon>Peronosporomycetes</taxon>
        <taxon>Peronosporales</taxon>
        <taxon>Peronosporaceae</taxon>
        <taxon>Phytophthora</taxon>
    </lineage>
</organism>
<feature type="region of interest" description="Disordered" evidence="1">
    <location>
        <begin position="1"/>
        <end position="466"/>
    </location>
</feature>